<name>A0A653BHD5_CALMS</name>
<dbReference type="Proteomes" id="UP000410492">
    <property type="component" value="Unassembled WGS sequence"/>
</dbReference>
<gene>
    <name evidence="2" type="ORF">CALMAC_LOCUS992</name>
</gene>
<keyword evidence="1" id="KW-0732">Signal</keyword>
<evidence type="ECO:0000313" key="3">
    <source>
        <dbReference type="Proteomes" id="UP000410492"/>
    </source>
</evidence>
<evidence type="ECO:0008006" key="4">
    <source>
        <dbReference type="Google" id="ProtNLM"/>
    </source>
</evidence>
<dbReference type="AlphaFoldDB" id="A0A653BHD5"/>
<sequence>MKMSLPKCSIITLWIFLAAIVFTKARVDKCGTLLLDGCFCGQQYHDDQTFFIVNCTGLGFRNTDALKLLPEETEMLVFTGNHISTLPTNLFGEENYLKRLK</sequence>
<organism evidence="2 3">
    <name type="scientific">Callosobruchus maculatus</name>
    <name type="common">Southern cowpea weevil</name>
    <name type="synonym">Pulse bruchid</name>
    <dbReference type="NCBI Taxonomy" id="64391"/>
    <lineage>
        <taxon>Eukaryota</taxon>
        <taxon>Metazoa</taxon>
        <taxon>Ecdysozoa</taxon>
        <taxon>Arthropoda</taxon>
        <taxon>Hexapoda</taxon>
        <taxon>Insecta</taxon>
        <taxon>Pterygota</taxon>
        <taxon>Neoptera</taxon>
        <taxon>Endopterygota</taxon>
        <taxon>Coleoptera</taxon>
        <taxon>Polyphaga</taxon>
        <taxon>Cucujiformia</taxon>
        <taxon>Chrysomeloidea</taxon>
        <taxon>Chrysomelidae</taxon>
        <taxon>Bruchinae</taxon>
        <taxon>Bruchini</taxon>
        <taxon>Callosobruchus</taxon>
    </lineage>
</organism>
<accession>A0A653BHD5</accession>
<proteinExistence type="predicted"/>
<feature type="non-terminal residue" evidence="2">
    <location>
        <position position="101"/>
    </location>
</feature>
<dbReference type="EMBL" id="CAACVG010001125">
    <property type="protein sequence ID" value="VEN34951.1"/>
    <property type="molecule type" value="Genomic_DNA"/>
</dbReference>
<keyword evidence="3" id="KW-1185">Reference proteome</keyword>
<feature type="chain" id="PRO_5025012174" description="LRRNT domain-containing protein" evidence="1">
    <location>
        <begin position="26"/>
        <end position="101"/>
    </location>
</feature>
<feature type="signal peptide" evidence="1">
    <location>
        <begin position="1"/>
        <end position="25"/>
    </location>
</feature>
<evidence type="ECO:0000313" key="2">
    <source>
        <dbReference type="EMBL" id="VEN34951.1"/>
    </source>
</evidence>
<protein>
    <recommendedName>
        <fullName evidence="4">LRRNT domain-containing protein</fullName>
    </recommendedName>
</protein>
<dbReference type="OrthoDB" id="8861968at2759"/>
<evidence type="ECO:0000256" key="1">
    <source>
        <dbReference type="SAM" id="SignalP"/>
    </source>
</evidence>
<reference evidence="2 3" key="1">
    <citation type="submission" date="2019-01" db="EMBL/GenBank/DDBJ databases">
        <authorList>
            <person name="Sayadi A."/>
        </authorList>
    </citation>
    <scope>NUCLEOTIDE SEQUENCE [LARGE SCALE GENOMIC DNA]</scope>
</reference>